<dbReference type="EMBL" id="JAMPLM010000014">
    <property type="protein sequence ID" value="MEP1060002.1"/>
    <property type="molecule type" value="Genomic_DNA"/>
</dbReference>
<reference evidence="1 2" key="1">
    <citation type="submission" date="2022-04" db="EMBL/GenBank/DDBJ databases">
        <title>Positive selection, recombination, and allopatry shape intraspecific diversity of widespread and dominant cyanobacteria.</title>
        <authorList>
            <person name="Wei J."/>
            <person name="Shu W."/>
            <person name="Hu C."/>
        </authorList>
    </citation>
    <scope>NUCLEOTIDE SEQUENCE [LARGE SCALE GENOMIC DNA]</scope>
    <source>
        <strain evidence="1 2">AS-A4</strain>
    </source>
</reference>
<evidence type="ECO:0000313" key="2">
    <source>
        <dbReference type="Proteomes" id="UP001476950"/>
    </source>
</evidence>
<sequence>MELERYEKWEPVEGIKTPVYCAFINEDYDGLTVTLIFSDILDGLDKDLRIHFGRVPAYTVHEEFVHPWNTYTAEPAPTLEGRWDNFNFPLLVVENSVWLRSFSEMQLLPYPDSIHYHLVTLDQTVDVLCNNVPEASWVEPLG</sequence>
<dbReference type="RefSeq" id="WP_190447000.1">
    <property type="nucleotide sequence ID" value="NZ_JAMPLM010000014.1"/>
</dbReference>
<evidence type="ECO:0000313" key="1">
    <source>
        <dbReference type="EMBL" id="MEP1060002.1"/>
    </source>
</evidence>
<organism evidence="1 2">
    <name type="scientific">Stenomitos frigidus AS-A4</name>
    <dbReference type="NCBI Taxonomy" id="2933935"/>
    <lineage>
        <taxon>Bacteria</taxon>
        <taxon>Bacillati</taxon>
        <taxon>Cyanobacteriota</taxon>
        <taxon>Cyanophyceae</taxon>
        <taxon>Leptolyngbyales</taxon>
        <taxon>Leptolyngbyaceae</taxon>
        <taxon>Stenomitos</taxon>
    </lineage>
</organism>
<gene>
    <name evidence="1" type="ORF">NDI38_16310</name>
</gene>
<dbReference type="Proteomes" id="UP001476950">
    <property type="component" value="Unassembled WGS sequence"/>
</dbReference>
<proteinExistence type="predicted"/>
<protein>
    <submittedName>
        <fullName evidence="1">Uncharacterized protein</fullName>
    </submittedName>
</protein>
<keyword evidence="2" id="KW-1185">Reference proteome</keyword>
<accession>A0ABV0KLJ8</accession>
<comment type="caution">
    <text evidence="1">The sequence shown here is derived from an EMBL/GenBank/DDBJ whole genome shotgun (WGS) entry which is preliminary data.</text>
</comment>
<name>A0ABV0KLJ8_9CYAN</name>